<dbReference type="Gene3D" id="3.40.50.1820">
    <property type="entry name" value="alpha/beta hydrolase"/>
    <property type="match status" value="1"/>
</dbReference>
<evidence type="ECO:0000259" key="2">
    <source>
        <dbReference type="Pfam" id="PF00561"/>
    </source>
</evidence>
<protein>
    <submittedName>
        <fullName evidence="3">Alpha/beta hydrolase</fullName>
    </submittedName>
</protein>
<dbReference type="PRINTS" id="PR00412">
    <property type="entry name" value="EPOXHYDRLASE"/>
</dbReference>
<dbReference type="Pfam" id="PF00561">
    <property type="entry name" value="Abhydrolase_1"/>
    <property type="match status" value="1"/>
</dbReference>
<dbReference type="InterPro" id="IPR000073">
    <property type="entry name" value="AB_hydrolase_1"/>
</dbReference>
<dbReference type="EMBL" id="JAMZMM010000165">
    <property type="protein sequence ID" value="MCP2730054.1"/>
    <property type="molecule type" value="Genomic_DNA"/>
</dbReference>
<comment type="caution">
    <text evidence="3">The sequence shown here is derived from an EMBL/GenBank/DDBJ whole genome shotgun (WGS) entry which is preliminary data.</text>
</comment>
<dbReference type="RefSeq" id="WP_254012822.1">
    <property type="nucleotide sequence ID" value="NZ_JAMZMM010000165.1"/>
</dbReference>
<name>A0AAE3GT59_9CYAN</name>
<dbReference type="PRINTS" id="PR00111">
    <property type="entry name" value="ABHYDROLASE"/>
</dbReference>
<dbReference type="AlphaFoldDB" id="A0AAE3GT59"/>
<gene>
    <name evidence="3" type="ORF">NJ959_16600</name>
</gene>
<accession>A0AAE3GT59</accession>
<dbReference type="InterPro" id="IPR029058">
    <property type="entry name" value="AB_hydrolase_fold"/>
</dbReference>
<keyword evidence="1 3" id="KW-0378">Hydrolase</keyword>
<evidence type="ECO:0000313" key="3">
    <source>
        <dbReference type="EMBL" id="MCP2730054.1"/>
    </source>
</evidence>
<keyword evidence="4" id="KW-1185">Reference proteome</keyword>
<evidence type="ECO:0000256" key="1">
    <source>
        <dbReference type="ARBA" id="ARBA00022801"/>
    </source>
</evidence>
<organism evidence="3 4">
    <name type="scientific">Limnofasciculus baicalensis BBK-W-15</name>
    <dbReference type="NCBI Taxonomy" id="2699891"/>
    <lineage>
        <taxon>Bacteria</taxon>
        <taxon>Bacillati</taxon>
        <taxon>Cyanobacteriota</taxon>
        <taxon>Cyanophyceae</taxon>
        <taxon>Coleofasciculales</taxon>
        <taxon>Coleofasciculaceae</taxon>
        <taxon>Limnofasciculus</taxon>
        <taxon>Limnofasciculus baicalensis</taxon>
    </lineage>
</organism>
<dbReference type="GO" id="GO:0016787">
    <property type="term" value="F:hydrolase activity"/>
    <property type="evidence" value="ECO:0007669"/>
    <property type="project" value="UniProtKB-KW"/>
</dbReference>
<dbReference type="Proteomes" id="UP001204953">
    <property type="component" value="Unassembled WGS sequence"/>
</dbReference>
<feature type="domain" description="AB hydrolase-1" evidence="2">
    <location>
        <begin position="30"/>
        <end position="271"/>
    </location>
</feature>
<proteinExistence type="predicted"/>
<reference evidence="3" key="1">
    <citation type="submission" date="2022-06" db="EMBL/GenBank/DDBJ databases">
        <title>New cyanobacteria of genus Symplocastrum in benthos of Lake Baikal.</title>
        <authorList>
            <person name="Sorokovikova E."/>
            <person name="Tikhonova I."/>
            <person name="Krasnopeev A."/>
            <person name="Evseev P."/>
            <person name="Gladkikh A."/>
            <person name="Belykh O."/>
        </authorList>
    </citation>
    <scope>NUCLEOTIDE SEQUENCE</scope>
    <source>
        <strain evidence="3">BBK-W-15</strain>
    </source>
</reference>
<dbReference type="SUPFAM" id="SSF53474">
    <property type="entry name" value="alpha/beta-Hydrolases"/>
    <property type="match status" value="1"/>
</dbReference>
<dbReference type="PANTHER" id="PTHR43329">
    <property type="entry name" value="EPOXIDE HYDROLASE"/>
    <property type="match status" value="1"/>
</dbReference>
<evidence type="ECO:0000313" key="4">
    <source>
        <dbReference type="Proteomes" id="UP001204953"/>
    </source>
</evidence>
<dbReference type="InterPro" id="IPR000639">
    <property type="entry name" value="Epox_hydrolase-like"/>
</dbReference>
<sequence>MLVPEKTWQDQYIVTNGIKLHFVTQGEGKLMLMLHGFPGFWYSWRHQIPEFAKDYKVVALDLRGYNESDKPQDKSAYRIDELVKDVEGVILGLGYNSCVLVGHDWGGLISWYFAHSHPEMLERLIVMNIPHPAKFREGFQTPQQLLRSWYIFLFQLPWLPEIFLQAWDYQLIERIFTNMAINKKAFTSADIEAFKNAAARRGALTAMVNYYRNLFPNILKQDWHVIQVPTLMIWGEEDTALGKELTYETQTYVSDFYIHYIPNCSHWVQQEQPDLVNQYMRSFLAYLV</sequence>